<dbReference type="InterPro" id="IPR012664">
    <property type="entry name" value="CHP02452"/>
</dbReference>
<organism evidence="3 4">
    <name type="scientific">Pyrrhoderma noxium</name>
    <dbReference type="NCBI Taxonomy" id="2282107"/>
    <lineage>
        <taxon>Eukaryota</taxon>
        <taxon>Fungi</taxon>
        <taxon>Dikarya</taxon>
        <taxon>Basidiomycota</taxon>
        <taxon>Agaricomycotina</taxon>
        <taxon>Agaricomycetes</taxon>
        <taxon>Hymenochaetales</taxon>
        <taxon>Hymenochaetaceae</taxon>
        <taxon>Pyrrhoderma</taxon>
    </lineage>
</organism>
<dbReference type="STRING" id="2282107.A0A286UXL7"/>
<dbReference type="PIRSF" id="PIRSF014899">
    <property type="entry name" value="UCP014899"/>
    <property type="match status" value="1"/>
</dbReference>
<protein>
    <recommendedName>
        <fullName evidence="2">Microbial-type PARG catalytic domain-containing protein</fullName>
    </recommendedName>
</protein>
<accession>A0A286UXL7</accession>
<dbReference type="InParanoid" id="A0A286UXL7"/>
<dbReference type="OrthoDB" id="9985428at2759"/>
<evidence type="ECO:0000313" key="3">
    <source>
        <dbReference type="EMBL" id="PAV24274.1"/>
    </source>
</evidence>
<dbReference type="Proteomes" id="UP000217199">
    <property type="component" value="Unassembled WGS sequence"/>
</dbReference>
<comment type="caution">
    <text evidence="3">The sequence shown here is derived from an EMBL/GenBank/DDBJ whole genome shotgun (WGS) entry which is preliminary data.</text>
</comment>
<dbReference type="Pfam" id="PF10021">
    <property type="entry name" value="PARG_cat_microb"/>
    <property type="match status" value="1"/>
</dbReference>
<dbReference type="Gene3D" id="3.40.220.10">
    <property type="entry name" value="Leucine Aminopeptidase, subunit E, domain 1"/>
    <property type="match status" value="1"/>
</dbReference>
<evidence type="ECO:0000313" key="4">
    <source>
        <dbReference type="Proteomes" id="UP000217199"/>
    </source>
</evidence>
<gene>
    <name evidence="3" type="ORF">PNOK_0134200</name>
</gene>
<feature type="region of interest" description="Disordered" evidence="1">
    <location>
        <begin position="61"/>
        <end position="95"/>
    </location>
</feature>
<dbReference type="InterPro" id="IPR043472">
    <property type="entry name" value="Macro_dom-like"/>
</dbReference>
<feature type="domain" description="Microbial-type PARG catalytic" evidence="2">
    <location>
        <begin position="16"/>
        <end position="217"/>
    </location>
</feature>
<dbReference type="InterPro" id="IPR019261">
    <property type="entry name" value="PARG_cat_microbial"/>
</dbReference>
<name>A0A286UXL7_9AGAM</name>
<reference evidence="3 4" key="1">
    <citation type="journal article" date="2017" name="Mol. Ecol.">
        <title>Comparative and population genomic landscape of Phellinus noxius: A hypervariable fungus causing root rot in trees.</title>
        <authorList>
            <person name="Chung C.L."/>
            <person name="Lee T.J."/>
            <person name="Akiba M."/>
            <person name="Lee H.H."/>
            <person name="Kuo T.H."/>
            <person name="Liu D."/>
            <person name="Ke H.M."/>
            <person name="Yokoi T."/>
            <person name="Roa M.B."/>
            <person name="Lu M.J."/>
            <person name="Chang Y.Y."/>
            <person name="Ann P.J."/>
            <person name="Tsai J.N."/>
            <person name="Chen C.Y."/>
            <person name="Tzean S.S."/>
            <person name="Ota Y."/>
            <person name="Hattori T."/>
            <person name="Sahashi N."/>
            <person name="Liou R.F."/>
            <person name="Kikuchi T."/>
            <person name="Tsai I.J."/>
        </authorList>
    </citation>
    <scope>NUCLEOTIDE SEQUENCE [LARGE SCALE GENOMIC DNA]</scope>
    <source>
        <strain evidence="3 4">FFPRI411160</strain>
    </source>
</reference>
<dbReference type="PANTHER" id="PTHR35596:SF1">
    <property type="entry name" value="MICROBIAL-TYPE PARG CATALYTIC DOMAIN-CONTAINING PROTEIN"/>
    <property type="match status" value="1"/>
</dbReference>
<sequence length="352" mass="38898">MRGKENPKKKRLVDIAESTLAAIEKGSYMLEDVGEIYISEAVSRCVENTRLYSYDSVLASWPSSPSASSSSLARVRLPSSISPSRPPSTPREGKEPKIIVLQTSTLAGARLLASTTSSHSHHHNQQHNLNPDSCFIELEREENKIGILNFASAKHPGGGFLNGAEAQEESIARSSTLYPSLISPTAEAFYTVHRHDPQAGYYSHSMIYSPNVLLLRDDDGSWQRPVVADVLTSPAVNSGVVKQSVMGRLNPKGETAKIERVMRERASRALYAFERHGVRHLVLGAWGCGVFQNDVKTVACIWADLLGREGARFRKSFDRVVFAVLGDKVFREFEAAFYDRCQGEGKYLILEA</sequence>
<dbReference type="NCBIfam" id="TIGR02452">
    <property type="entry name" value="TIGR02452 family protein"/>
    <property type="match status" value="1"/>
</dbReference>
<evidence type="ECO:0000256" key="1">
    <source>
        <dbReference type="SAM" id="MobiDB-lite"/>
    </source>
</evidence>
<dbReference type="EMBL" id="NBII01000001">
    <property type="protein sequence ID" value="PAV24274.1"/>
    <property type="molecule type" value="Genomic_DNA"/>
</dbReference>
<proteinExistence type="predicted"/>
<feature type="compositionally biased region" description="Low complexity" evidence="1">
    <location>
        <begin position="61"/>
        <end position="83"/>
    </location>
</feature>
<dbReference type="PANTHER" id="PTHR35596">
    <property type="entry name" value="DUF2263 DOMAIN-CONTAINING PROTEIN"/>
    <property type="match status" value="1"/>
</dbReference>
<evidence type="ECO:0000259" key="2">
    <source>
        <dbReference type="Pfam" id="PF10021"/>
    </source>
</evidence>
<dbReference type="SUPFAM" id="SSF52949">
    <property type="entry name" value="Macro domain-like"/>
    <property type="match status" value="1"/>
</dbReference>
<dbReference type="AlphaFoldDB" id="A0A286UXL7"/>
<keyword evidence="4" id="KW-1185">Reference proteome</keyword>